<evidence type="ECO:0000259" key="11">
    <source>
        <dbReference type="PROSITE" id="PS50112"/>
    </source>
</evidence>
<name>A0A917J4S0_9SPHI</name>
<dbReference type="GO" id="GO:0000155">
    <property type="term" value="F:phosphorelay sensor kinase activity"/>
    <property type="evidence" value="ECO:0007669"/>
    <property type="project" value="InterPro"/>
</dbReference>
<dbReference type="InterPro" id="IPR035965">
    <property type="entry name" value="PAS-like_dom_sf"/>
</dbReference>
<dbReference type="SMART" id="SM00091">
    <property type="entry name" value="PAS"/>
    <property type="match status" value="2"/>
</dbReference>
<comment type="catalytic activity">
    <reaction evidence="1">
        <text>ATP + protein L-histidine = ADP + protein N-phospho-L-histidine.</text>
        <dbReference type="EC" id="2.7.13.3"/>
    </reaction>
</comment>
<keyword evidence="4" id="KW-0808">Transferase</keyword>
<evidence type="ECO:0000259" key="10">
    <source>
        <dbReference type="PROSITE" id="PS50109"/>
    </source>
</evidence>
<dbReference type="SUPFAM" id="SSF55785">
    <property type="entry name" value="PYP-like sensor domain (PAS domain)"/>
    <property type="match status" value="2"/>
</dbReference>
<dbReference type="Gene3D" id="1.20.5.1930">
    <property type="match status" value="1"/>
</dbReference>
<feature type="domain" description="PAS" evidence="11">
    <location>
        <begin position="196"/>
        <end position="268"/>
    </location>
</feature>
<dbReference type="Proteomes" id="UP000662074">
    <property type="component" value="Unassembled WGS sequence"/>
</dbReference>
<feature type="coiled-coil region" evidence="9">
    <location>
        <begin position="46"/>
        <end position="73"/>
    </location>
</feature>
<dbReference type="EMBL" id="BMDO01000001">
    <property type="protein sequence ID" value="GGI49135.1"/>
    <property type="molecule type" value="Genomic_DNA"/>
</dbReference>
<dbReference type="InterPro" id="IPR005467">
    <property type="entry name" value="His_kinase_dom"/>
</dbReference>
<dbReference type="EC" id="2.7.13.3" evidence="2"/>
<dbReference type="GO" id="GO:0005524">
    <property type="term" value="F:ATP binding"/>
    <property type="evidence" value="ECO:0007669"/>
    <property type="project" value="UniProtKB-KW"/>
</dbReference>
<keyword evidence="7" id="KW-0067">ATP-binding</keyword>
<dbReference type="InterPro" id="IPR000014">
    <property type="entry name" value="PAS"/>
</dbReference>
<organism evidence="12 13">
    <name type="scientific">Mucilaginibacter galii</name>
    <dbReference type="NCBI Taxonomy" id="2005073"/>
    <lineage>
        <taxon>Bacteria</taxon>
        <taxon>Pseudomonadati</taxon>
        <taxon>Bacteroidota</taxon>
        <taxon>Sphingobacteriia</taxon>
        <taxon>Sphingobacteriales</taxon>
        <taxon>Sphingobacteriaceae</taxon>
        <taxon>Mucilaginibacter</taxon>
    </lineage>
</organism>
<dbReference type="CDD" id="cd16917">
    <property type="entry name" value="HATPase_UhpB-NarQ-NarX-like"/>
    <property type="match status" value="1"/>
</dbReference>
<feature type="domain" description="Histidine kinase" evidence="10">
    <location>
        <begin position="446"/>
        <end position="535"/>
    </location>
</feature>
<keyword evidence="8" id="KW-0902">Two-component regulatory system</keyword>
<keyword evidence="9" id="KW-0175">Coiled coil</keyword>
<dbReference type="Gene3D" id="3.30.450.20">
    <property type="entry name" value="PAS domain"/>
    <property type="match status" value="2"/>
</dbReference>
<dbReference type="PANTHER" id="PTHR24421">
    <property type="entry name" value="NITRATE/NITRITE SENSOR PROTEIN NARX-RELATED"/>
    <property type="match status" value="1"/>
</dbReference>
<evidence type="ECO:0000256" key="6">
    <source>
        <dbReference type="ARBA" id="ARBA00022777"/>
    </source>
</evidence>
<dbReference type="Pfam" id="PF07730">
    <property type="entry name" value="HisKA_3"/>
    <property type="match status" value="1"/>
</dbReference>
<dbReference type="RefSeq" id="WP_188413214.1">
    <property type="nucleotide sequence ID" value="NZ_BMDO01000001.1"/>
</dbReference>
<evidence type="ECO:0000256" key="3">
    <source>
        <dbReference type="ARBA" id="ARBA00022553"/>
    </source>
</evidence>
<proteinExistence type="predicted"/>
<keyword evidence="5" id="KW-0547">Nucleotide-binding</keyword>
<evidence type="ECO:0000256" key="9">
    <source>
        <dbReference type="SAM" id="Coils"/>
    </source>
</evidence>
<dbReference type="InterPro" id="IPR050482">
    <property type="entry name" value="Sensor_HK_TwoCompSys"/>
</dbReference>
<dbReference type="PANTHER" id="PTHR24421:SF10">
    <property type="entry name" value="NITRATE_NITRITE SENSOR PROTEIN NARQ"/>
    <property type="match status" value="1"/>
</dbReference>
<dbReference type="SUPFAM" id="SSF55874">
    <property type="entry name" value="ATPase domain of HSP90 chaperone/DNA topoisomerase II/histidine kinase"/>
    <property type="match status" value="1"/>
</dbReference>
<dbReference type="AlphaFoldDB" id="A0A917J4S0"/>
<dbReference type="PROSITE" id="PS50109">
    <property type="entry name" value="HIS_KIN"/>
    <property type="match status" value="1"/>
</dbReference>
<dbReference type="GO" id="GO:0046983">
    <property type="term" value="F:protein dimerization activity"/>
    <property type="evidence" value="ECO:0007669"/>
    <property type="project" value="InterPro"/>
</dbReference>
<dbReference type="GO" id="GO:0016020">
    <property type="term" value="C:membrane"/>
    <property type="evidence" value="ECO:0007669"/>
    <property type="project" value="InterPro"/>
</dbReference>
<dbReference type="PROSITE" id="PS50112">
    <property type="entry name" value="PAS"/>
    <property type="match status" value="1"/>
</dbReference>
<evidence type="ECO:0000256" key="4">
    <source>
        <dbReference type="ARBA" id="ARBA00022679"/>
    </source>
</evidence>
<protein>
    <recommendedName>
        <fullName evidence="2">histidine kinase</fullName>
        <ecNumber evidence="2">2.7.13.3</ecNumber>
    </recommendedName>
</protein>
<dbReference type="NCBIfam" id="TIGR00229">
    <property type="entry name" value="sensory_box"/>
    <property type="match status" value="1"/>
</dbReference>
<keyword evidence="3" id="KW-0597">Phosphoprotein</keyword>
<reference evidence="12" key="2">
    <citation type="submission" date="2020-09" db="EMBL/GenBank/DDBJ databases">
        <authorList>
            <person name="Sun Q."/>
            <person name="Sedlacek I."/>
        </authorList>
    </citation>
    <scope>NUCLEOTIDE SEQUENCE</scope>
    <source>
        <strain evidence="12">CCM 8711</strain>
    </source>
</reference>
<accession>A0A917J4S0</accession>
<dbReference type="InterPro" id="IPR036890">
    <property type="entry name" value="HATPase_C_sf"/>
</dbReference>
<evidence type="ECO:0000256" key="2">
    <source>
        <dbReference type="ARBA" id="ARBA00012438"/>
    </source>
</evidence>
<evidence type="ECO:0000313" key="13">
    <source>
        <dbReference type="Proteomes" id="UP000662074"/>
    </source>
</evidence>
<keyword evidence="6" id="KW-0418">Kinase</keyword>
<dbReference type="Pfam" id="PF02518">
    <property type="entry name" value="HATPase_c"/>
    <property type="match status" value="1"/>
</dbReference>
<reference evidence="12" key="1">
    <citation type="journal article" date="2014" name="Int. J. Syst. Evol. Microbiol.">
        <title>Complete genome sequence of Corynebacterium casei LMG S-19264T (=DSM 44701T), isolated from a smear-ripened cheese.</title>
        <authorList>
            <consortium name="US DOE Joint Genome Institute (JGI-PGF)"/>
            <person name="Walter F."/>
            <person name="Albersmeier A."/>
            <person name="Kalinowski J."/>
            <person name="Ruckert C."/>
        </authorList>
    </citation>
    <scope>NUCLEOTIDE SEQUENCE</scope>
    <source>
        <strain evidence="12">CCM 8711</strain>
    </source>
</reference>
<dbReference type="CDD" id="cd00130">
    <property type="entry name" value="PAS"/>
    <property type="match status" value="1"/>
</dbReference>
<evidence type="ECO:0000256" key="8">
    <source>
        <dbReference type="ARBA" id="ARBA00023012"/>
    </source>
</evidence>
<dbReference type="SMART" id="SM00387">
    <property type="entry name" value="HATPase_c"/>
    <property type="match status" value="1"/>
</dbReference>
<comment type="caution">
    <text evidence="12">The sequence shown here is derived from an EMBL/GenBank/DDBJ whole genome shotgun (WGS) entry which is preliminary data.</text>
</comment>
<dbReference type="InterPro" id="IPR003594">
    <property type="entry name" value="HATPase_dom"/>
</dbReference>
<keyword evidence="13" id="KW-1185">Reference proteome</keyword>
<evidence type="ECO:0000256" key="1">
    <source>
        <dbReference type="ARBA" id="ARBA00000085"/>
    </source>
</evidence>
<sequence>MKKKKTITDESAFSQLRANAEGVIDSGNYNGQPYGEKDVNTLFQELQVHQIELEMQNDELRIANEELEMQQMKFSGIYDLAPIGYFILDKNGYIEEVNTAGLNLIDAGRGSIKQKRLKHFIAPDYADIYEQFHKRLLTSPVKQSCQLKILSVGGREFYAQMEGITINTSFNLKLQYYVAVIDITESIRSEQVLAETKERLELSLNASSSGVWELNIDTMQMYLDKTNLRLCNIKQAGFDGNYYSFIKLIHPEDQAMVDQLFRTAINAQSEIDLVCRFAGSNTRVCYAALRGHQVVKPDMSKCITGIMTDVTEKKQREQEAELLKIKHQQHVTTATLYAEENERKRISEALHDSVSQLLYGIKIQLNQLNTPQTPPEAYQRINQLLNIAIQETRNISFELAPSVLTDFGLRVTVNELAKRLSTPQLHIKTKITGFNNRLDILLEICIFRIVQELINNCMKHAEASLISVELFQNSGIDIIVKDNGRGFDVKALDTVPKGAGISSIRNRLSLYNGNLTIKSAPGRGTSIIIKLNNPVSI</sequence>
<evidence type="ECO:0000313" key="12">
    <source>
        <dbReference type="EMBL" id="GGI49135.1"/>
    </source>
</evidence>
<dbReference type="Gene3D" id="3.30.565.10">
    <property type="entry name" value="Histidine kinase-like ATPase, C-terminal domain"/>
    <property type="match status" value="1"/>
</dbReference>
<gene>
    <name evidence="12" type="ORF">GCM10011425_03470</name>
</gene>
<evidence type="ECO:0000256" key="5">
    <source>
        <dbReference type="ARBA" id="ARBA00022741"/>
    </source>
</evidence>
<dbReference type="InterPro" id="IPR011712">
    <property type="entry name" value="Sig_transdc_His_kin_sub3_dim/P"/>
</dbReference>
<evidence type="ECO:0000256" key="7">
    <source>
        <dbReference type="ARBA" id="ARBA00022840"/>
    </source>
</evidence>